<name>G5GLA8_9FIRM</name>
<evidence type="ECO:0000256" key="4">
    <source>
        <dbReference type="ARBA" id="ARBA00004696"/>
    </source>
</evidence>
<comment type="subunit">
    <text evidence="8 16">Tetramer of two alpha and two beta chains.</text>
</comment>
<dbReference type="HAMAP" id="MF_00133">
    <property type="entry name" value="Trp_synth_beta"/>
    <property type="match status" value="1"/>
</dbReference>
<protein>
    <recommendedName>
        <fullName evidence="16">Tryptophan synthase beta chain</fullName>
        <ecNumber evidence="16">4.2.1.20</ecNumber>
    </recommendedName>
</protein>
<comment type="catalytic activity">
    <reaction evidence="1">
        <text>1-(2-carboxyphenylamino)-1-deoxy-D-ribulose 5-phosphate + H(+) = (1S,2R)-1-C-(indol-3-yl)glycerol 3-phosphate + CO2 + H2O</text>
        <dbReference type="Rhea" id="RHEA:23476"/>
        <dbReference type="ChEBI" id="CHEBI:15377"/>
        <dbReference type="ChEBI" id="CHEBI:15378"/>
        <dbReference type="ChEBI" id="CHEBI:16526"/>
        <dbReference type="ChEBI" id="CHEBI:58613"/>
        <dbReference type="ChEBI" id="CHEBI:58866"/>
        <dbReference type="EC" id="4.1.1.48"/>
    </reaction>
</comment>
<comment type="function">
    <text evidence="3 16">The beta subunit is responsible for the synthesis of L-tryptophan from indole and L-serine.</text>
</comment>
<dbReference type="Pfam" id="PF00218">
    <property type="entry name" value="IGPS"/>
    <property type="match status" value="1"/>
</dbReference>
<keyword evidence="14 16" id="KW-0456">Lyase</keyword>
<keyword evidence="13 16" id="KW-0057">Aromatic amino acid biosynthesis</keyword>
<dbReference type="FunFam" id="3.20.20.70:FF:000024">
    <property type="entry name" value="Indole-3-glycerol phosphate synthase"/>
    <property type="match status" value="1"/>
</dbReference>
<feature type="domain" description="Tryptophan synthase beta chain-like PALP" evidence="18">
    <location>
        <begin position="312"/>
        <end position="638"/>
    </location>
</feature>
<dbReference type="Gene3D" id="3.40.50.1100">
    <property type="match status" value="2"/>
</dbReference>
<evidence type="ECO:0000256" key="12">
    <source>
        <dbReference type="ARBA" id="ARBA00022898"/>
    </source>
</evidence>
<evidence type="ECO:0000256" key="15">
    <source>
        <dbReference type="ARBA" id="ARBA00049047"/>
    </source>
</evidence>
<dbReference type="InterPro" id="IPR006654">
    <property type="entry name" value="Trp_synth_beta"/>
</dbReference>
<gene>
    <name evidence="16" type="primary">trpB</name>
    <name evidence="19" type="ORF">HMPREF9334_00038</name>
</gene>
<keyword evidence="10" id="KW-0210">Decarboxylase</keyword>
<dbReference type="PANTHER" id="PTHR48077:SF3">
    <property type="entry name" value="TRYPTOPHAN SYNTHASE"/>
    <property type="match status" value="1"/>
</dbReference>
<dbReference type="Pfam" id="PF00291">
    <property type="entry name" value="PALP"/>
    <property type="match status" value="1"/>
</dbReference>
<reference evidence="19 20" key="1">
    <citation type="submission" date="2011-08" db="EMBL/GenBank/DDBJ databases">
        <title>The Genome Sequence of Selenomonas infelix ATCC 43532.</title>
        <authorList>
            <consortium name="The Broad Institute Genome Sequencing Platform"/>
            <person name="Earl A."/>
            <person name="Ward D."/>
            <person name="Feldgarden M."/>
            <person name="Gevers D."/>
            <person name="Izard J."/>
            <person name="Blanton J.M."/>
            <person name="Baranova O.V."/>
            <person name="Dewhirst F.E."/>
            <person name="Young S.K."/>
            <person name="Zeng Q."/>
            <person name="Gargeya S."/>
            <person name="Fitzgerald M."/>
            <person name="Haas B."/>
            <person name="Abouelleil A."/>
            <person name="Alvarado L."/>
            <person name="Arachchi H.M."/>
            <person name="Berlin A."/>
            <person name="Brown A."/>
            <person name="Chapman S.B."/>
            <person name="Chen Z."/>
            <person name="Dunbar C."/>
            <person name="Freedman E."/>
            <person name="Gearin G."/>
            <person name="Gellesch M."/>
            <person name="Goldberg J."/>
            <person name="Griggs A."/>
            <person name="Gujja S."/>
            <person name="Heiman D."/>
            <person name="Howarth C."/>
            <person name="Larson L."/>
            <person name="Lui A."/>
            <person name="MacDonald P.J.P."/>
            <person name="Montmayeur A."/>
            <person name="Murphy C."/>
            <person name="Neiman D."/>
            <person name="Pearson M."/>
            <person name="Priest M."/>
            <person name="Roberts A."/>
            <person name="Saif S."/>
            <person name="Shea T."/>
            <person name="Shenoy N."/>
            <person name="Sisk P."/>
            <person name="Stolte C."/>
            <person name="Sykes S."/>
            <person name="Wortman J."/>
            <person name="Nusbaum C."/>
            <person name="Birren B."/>
        </authorList>
    </citation>
    <scope>NUCLEOTIDE SEQUENCE [LARGE SCALE GENOMIC DNA]</scope>
    <source>
        <strain evidence="19 20">ATCC 43532</strain>
    </source>
</reference>
<organism evidence="19 20">
    <name type="scientific">Selenomonas infelix ATCC 43532</name>
    <dbReference type="NCBI Taxonomy" id="679201"/>
    <lineage>
        <taxon>Bacteria</taxon>
        <taxon>Bacillati</taxon>
        <taxon>Bacillota</taxon>
        <taxon>Negativicutes</taxon>
        <taxon>Selenomonadales</taxon>
        <taxon>Selenomonadaceae</taxon>
        <taxon>Selenomonas</taxon>
    </lineage>
</organism>
<dbReference type="Proteomes" id="UP000004129">
    <property type="component" value="Unassembled WGS sequence"/>
</dbReference>
<evidence type="ECO:0000256" key="11">
    <source>
        <dbReference type="ARBA" id="ARBA00022822"/>
    </source>
</evidence>
<dbReference type="PROSITE" id="PS00168">
    <property type="entry name" value="TRP_SYNTHASE_BETA"/>
    <property type="match status" value="1"/>
</dbReference>
<dbReference type="AlphaFoldDB" id="G5GLA8"/>
<evidence type="ECO:0000256" key="7">
    <source>
        <dbReference type="ARBA" id="ARBA00009982"/>
    </source>
</evidence>
<evidence type="ECO:0000259" key="17">
    <source>
        <dbReference type="Pfam" id="PF00218"/>
    </source>
</evidence>
<evidence type="ECO:0000256" key="14">
    <source>
        <dbReference type="ARBA" id="ARBA00023239"/>
    </source>
</evidence>
<dbReference type="FunFam" id="3.40.50.1100:FF:000001">
    <property type="entry name" value="Tryptophan synthase beta chain"/>
    <property type="match status" value="1"/>
</dbReference>
<comment type="catalytic activity">
    <reaction evidence="15 16">
        <text>(1S,2R)-1-C-(indol-3-yl)glycerol 3-phosphate + L-serine = D-glyceraldehyde 3-phosphate + L-tryptophan + H2O</text>
        <dbReference type="Rhea" id="RHEA:10532"/>
        <dbReference type="ChEBI" id="CHEBI:15377"/>
        <dbReference type="ChEBI" id="CHEBI:33384"/>
        <dbReference type="ChEBI" id="CHEBI:57912"/>
        <dbReference type="ChEBI" id="CHEBI:58866"/>
        <dbReference type="ChEBI" id="CHEBI:59776"/>
        <dbReference type="EC" id="4.2.1.20"/>
    </reaction>
</comment>
<evidence type="ECO:0000256" key="10">
    <source>
        <dbReference type="ARBA" id="ARBA00022793"/>
    </source>
</evidence>
<dbReference type="STRING" id="679201.HMPREF9334_00038"/>
<dbReference type="GO" id="GO:0004425">
    <property type="term" value="F:indole-3-glycerol-phosphate synthase activity"/>
    <property type="evidence" value="ECO:0007669"/>
    <property type="project" value="UniProtKB-EC"/>
</dbReference>
<dbReference type="InterPro" id="IPR036052">
    <property type="entry name" value="TrpB-like_PALP_sf"/>
</dbReference>
<evidence type="ECO:0000256" key="2">
    <source>
        <dbReference type="ARBA" id="ARBA00001933"/>
    </source>
</evidence>
<dbReference type="InterPro" id="IPR013785">
    <property type="entry name" value="Aldolase_TIM"/>
</dbReference>
<comment type="caution">
    <text evidence="19">The sequence shown here is derived from an EMBL/GenBank/DDBJ whole genome shotgun (WGS) entry which is preliminary data.</text>
</comment>
<dbReference type="PANTHER" id="PTHR48077">
    <property type="entry name" value="TRYPTOPHAN SYNTHASE-RELATED"/>
    <property type="match status" value="1"/>
</dbReference>
<evidence type="ECO:0000256" key="5">
    <source>
        <dbReference type="ARBA" id="ARBA00004733"/>
    </source>
</evidence>
<dbReference type="GO" id="GO:0004834">
    <property type="term" value="F:tryptophan synthase activity"/>
    <property type="evidence" value="ECO:0007669"/>
    <property type="project" value="UniProtKB-UniRule"/>
</dbReference>
<evidence type="ECO:0000256" key="1">
    <source>
        <dbReference type="ARBA" id="ARBA00001633"/>
    </source>
</evidence>
<dbReference type="CDD" id="cd00331">
    <property type="entry name" value="IGPS"/>
    <property type="match status" value="1"/>
</dbReference>
<evidence type="ECO:0000256" key="3">
    <source>
        <dbReference type="ARBA" id="ARBA00002786"/>
    </source>
</evidence>
<dbReference type="eggNOG" id="COG0133">
    <property type="taxonomic scope" value="Bacteria"/>
</dbReference>
<dbReference type="Gene3D" id="3.20.20.70">
    <property type="entry name" value="Aldolase class I"/>
    <property type="match status" value="1"/>
</dbReference>
<dbReference type="UniPathway" id="UPA00035">
    <property type="reaction ID" value="UER00043"/>
</dbReference>
<comment type="similarity">
    <text evidence="7 16">Belongs to the TrpB family.</text>
</comment>
<comment type="pathway">
    <text evidence="5 16">Amino-acid biosynthesis; L-tryptophan biosynthesis; L-tryptophan from chorismate: step 5/5.</text>
</comment>
<feature type="modified residue" description="N6-(pyridoxal phosphate)lysine" evidence="16">
    <location>
        <position position="347"/>
    </location>
</feature>
<dbReference type="SUPFAM" id="SSF51366">
    <property type="entry name" value="Ribulose-phoshate binding barrel"/>
    <property type="match status" value="1"/>
</dbReference>
<dbReference type="CDD" id="cd06446">
    <property type="entry name" value="Trp-synth_B"/>
    <property type="match status" value="1"/>
</dbReference>
<evidence type="ECO:0000313" key="19">
    <source>
        <dbReference type="EMBL" id="EHG22653.1"/>
    </source>
</evidence>
<dbReference type="NCBIfam" id="TIGR00263">
    <property type="entry name" value="trpB"/>
    <property type="match status" value="1"/>
</dbReference>
<feature type="domain" description="Indole-3-glycerol phosphate synthase" evidence="17">
    <location>
        <begin position="5"/>
        <end position="253"/>
    </location>
</feature>
<dbReference type="InterPro" id="IPR011060">
    <property type="entry name" value="RibuloseP-bd_barrel"/>
</dbReference>
<sequence>MRDILAEIVEKKRAIVADAKKRRPLDELKENLPCGTFRMAEHFRWRGWGLIAECKLQSPAKGRLTTVHSVTELADIYTAAGAAVLSVHTDPHFLGSNEDFAAVRARVDTPLLRKDFIIDPYQVYEARALGADAVLLIVRILTPEQLKELLYLTWSLGMDALVEVHDRADLAIAQQTPAEFIGINNRNLVTFETSVQTTLDLLPYADMKRTIISESGIFTRADALRVHAAGCKGVLVGEGLVRAADVGVFARELVNIKEQWYMGKKGRFGDYGGQYVPEIAMPALNELEAAYLKYREDDAFLTEFRSYLRDYAGRPTNLYFAERLTKHYGKANIYLKREDLLHTGAHKINNALGQALLAQRMGKKRIVAETGAGQHGVATATVAALFGMECHIFMGAVDVERQRLNVFRMRLLGATVIPVSSGTGTLKDATSEAIRYWATNITDTYYVIGSAVGPHPYPEMVRDFQKVIGEEIRAQAKERFDAKPDYLVACIGGGSNAIGTFYDFHNDAEVKKFCVEGGGRGDADGDNAKTLSGAGTPGILHGAYSYLLQDQDGQVVEAYSISAGLDYPGVGPEHSYFKDQGIVTYVSVTDKEALAAFQRLSRIEGIIPALESSHALAYLEKLMPETKAGENVVVCLSGRGDKDVQMVAKELGEDIA</sequence>
<evidence type="ECO:0000256" key="8">
    <source>
        <dbReference type="ARBA" id="ARBA00011270"/>
    </source>
</evidence>
<dbReference type="InterPro" id="IPR001926">
    <property type="entry name" value="TrpB-like_PALP"/>
</dbReference>
<dbReference type="PATRIC" id="fig|679201.3.peg.37"/>
<dbReference type="InterPro" id="IPR006653">
    <property type="entry name" value="Trp_synth_b_CS"/>
</dbReference>
<comment type="pathway">
    <text evidence="4">Amino-acid biosynthesis; L-tryptophan biosynthesis; L-tryptophan from chorismate: step 4/5.</text>
</comment>
<keyword evidence="20" id="KW-1185">Reference proteome</keyword>
<dbReference type="EC" id="4.2.1.20" evidence="16"/>
<proteinExistence type="inferred from homology"/>
<dbReference type="InterPro" id="IPR023026">
    <property type="entry name" value="Trp_synth_beta/beta-like"/>
</dbReference>
<keyword evidence="9 16" id="KW-0028">Amino-acid biosynthesis</keyword>
<dbReference type="SUPFAM" id="SSF53686">
    <property type="entry name" value="Tryptophan synthase beta subunit-like PLP-dependent enzymes"/>
    <property type="match status" value="1"/>
</dbReference>
<keyword evidence="11 16" id="KW-0822">Tryptophan biosynthesis</keyword>
<evidence type="ECO:0000313" key="20">
    <source>
        <dbReference type="Proteomes" id="UP000004129"/>
    </source>
</evidence>
<evidence type="ECO:0000256" key="6">
    <source>
        <dbReference type="ARBA" id="ARBA00008737"/>
    </source>
</evidence>
<evidence type="ECO:0000256" key="16">
    <source>
        <dbReference type="HAMAP-Rule" id="MF_00133"/>
    </source>
</evidence>
<accession>G5GLA8</accession>
<dbReference type="EMBL" id="ACZM01000001">
    <property type="protein sequence ID" value="EHG22653.1"/>
    <property type="molecule type" value="Genomic_DNA"/>
</dbReference>
<dbReference type="GO" id="GO:0005737">
    <property type="term" value="C:cytoplasm"/>
    <property type="evidence" value="ECO:0007669"/>
    <property type="project" value="TreeGrafter"/>
</dbReference>
<comment type="cofactor">
    <cofactor evidence="2 16">
        <name>pyridoxal 5'-phosphate</name>
        <dbReference type="ChEBI" id="CHEBI:597326"/>
    </cofactor>
</comment>
<evidence type="ECO:0000256" key="13">
    <source>
        <dbReference type="ARBA" id="ARBA00023141"/>
    </source>
</evidence>
<keyword evidence="12 16" id="KW-0663">Pyridoxal phosphate</keyword>
<dbReference type="InterPro" id="IPR013798">
    <property type="entry name" value="Indole-3-glycerol_P_synth_dom"/>
</dbReference>
<evidence type="ECO:0000256" key="9">
    <source>
        <dbReference type="ARBA" id="ARBA00022605"/>
    </source>
</evidence>
<dbReference type="HOGENOM" id="CLU_020620_0_0_9"/>
<dbReference type="FunFam" id="3.40.50.1100:FF:000004">
    <property type="entry name" value="Tryptophan synthase beta chain"/>
    <property type="match status" value="1"/>
</dbReference>
<evidence type="ECO:0000259" key="18">
    <source>
        <dbReference type="Pfam" id="PF00291"/>
    </source>
</evidence>
<comment type="similarity">
    <text evidence="6">Belongs to the TrpC family.</text>
</comment>